<dbReference type="EMBL" id="CH480815">
    <property type="protein sequence ID" value="EDW41359.1"/>
    <property type="molecule type" value="Genomic_DNA"/>
</dbReference>
<dbReference type="PANTHER" id="PTHR21041">
    <property type="entry name" value="DENDRITIC CELL-SPECIFIC TRANSMEMBRANE PROTEIN"/>
    <property type="match status" value="1"/>
</dbReference>
<keyword evidence="1" id="KW-0812">Transmembrane</keyword>
<dbReference type="InterPro" id="IPR051856">
    <property type="entry name" value="CSR-E3_Ligase_Protein"/>
</dbReference>
<dbReference type="AlphaFoldDB" id="B4HGQ1"/>
<feature type="transmembrane region" description="Helical" evidence="1">
    <location>
        <begin position="67"/>
        <end position="98"/>
    </location>
</feature>
<organism evidence="3">
    <name type="scientific">Drosophila sechellia</name>
    <name type="common">Fruit fly</name>
    <dbReference type="NCBI Taxonomy" id="7238"/>
    <lineage>
        <taxon>Eukaryota</taxon>
        <taxon>Metazoa</taxon>
        <taxon>Ecdysozoa</taxon>
        <taxon>Arthropoda</taxon>
        <taxon>Hexapoda</taxon>
        <taxon>Insecta</taxon>
        <taxon>Pterygota</taxon>
        <taxon>Neoptera</taxon>
        <taxon>Endopterygota</taxon>
        <taxon>Diptera</taxon>
        <taxon>Brachycera</taxon>
        <taxon>Muscomorpha</taxon>
        <taxon>Ephydroidea</taxon>
        <taxon>Drosophilidae</taxon>
        <taxon>Drosophila</taxon>
        <taxon>Sophophora</taxon>
    </lineage>
</organism>
<dbReference type="GO" id="GO:0035045">
    <property type="term" value="P:sperm plasma membrane disassembly"/>
    <property type="evidence" value="ECO:0007669"/>
    <property type="project" value="EnsemblMetazoa"/>
</dbReference>
<dbReference type="GO" id="GO:0001669">
    <property type="term" value="C:acrosomal vesicle"/>
    <property type="evidence" value="ECO:0007669"/>
    <property type="project" value="EnsemblMetazoa"/>
</dbReference>
<gene>
    <name evidence="2" type="primary">Dsec\GM25403</name>
    <name evidence="2" type="ORF">Dsec_GM25403</name>
</gene>
<dbReference type="HOGENOM" id="CLU_1760708_0_0_1"/>
<feature type="transmembrane region" description="Helical" evidence="1">
    <location>
        <begin position="32"/>
        <end position="55"/>
    </location>
</feature>
<protein>
    <submittedName>
        <fullName evidence="2">GM25403</fullName>
    </submittedName>
</protein>
<dbReference type="PANTHER" id="PTHR21041:SF17">
    <property type="entry name" value="E3 UBIQUITIN-PROTEIN LIGASE DCST1"/>
    <property type="match status" value="1"/>
</dbReference>
<proteinExistence type="predicted"/>
<evidence type="ECO:0000256" key="1">
    <source>
        <dbReference type="SAM" id="Phobius"/>
    </source>
</evidence>
<name>B4HGQ1_DROSE</name>
<dbReference type="GO" id="GO:0035041">
    <property type="term" value="P:sperm DNA decondensation"/>
    <property type="evidence" value="ECO:0007669"/>
    <property type="project" value="EnsemblMetazoa"/>
</dbReference>
<accession>B4HGQ1</accession>
<dbReference type="Proteomes" id="UP000001292">
    <property type="component" value="Unassembled WGS sequence"/>
</dbReference>
<sequence>MQRVTPPSATTLSNRTNFGSEGSTRIQCLRRFVTFLLGLVLGFLLWKLAALNFTLGRLFVNRATDLYVFLVFVLVTGTIFMLSLPVRAVILLIFVALVGKSGRTYLRAVAFAFIISGPIANLVENAGEVPCICLHYSADLHLSKPDLI</sequence>
<keyword evidence="3" id="KW-1185">Reference proteome</keyword>
<reference evidence="2 3" key="1">
    <citation type="journal article" date="2007" name="Nature">
        <title>Evolution of genes and genomes on the Drosophila phylogeny.</title>
        <authorList>
            <consortium name="Drosophila 12 Genomes Consortium"/>
            <person name="Clark A.G."/>
            <person name="Eisen M.B."/>
            <person name="Smith D.R."/>
            <person name="Bergman C.M."/>
            <person name="Oliver B."/>
            <person name="Markow T.A."/>
            <person name="Kaufman T.C."/>
            <person name="Kellis M."/>
            <person name="Gelbart W."/>
            <person name="Iyer V.N."/>
            <person name="Pollard D.A."/>
            <person name="Sackton T.B."/>
            <person name="Larracuente A.M."/>
            <person name="Singh N.D."/>
            <person name="Abad J.P."/>
            <person name="Abt D.N."/>
            <person name="Adryan B."/>
            <person name="Aguade M."/>
            <person name="Akashi H."/>
            <person name="Anderson W.W."/>
            <person name="Aquadro C.F."/>
            <person name="Ardell D.H."/>
            <person name="Arguello R."/>
            <person name="Artieri C.G."/>
            <person name="Barbash D.A."/>
            <person name="Barker D."/>
            <person name="Barsanti P."/>
            <person name="Batterham P."/>
            <person name="Batzoglou S."/>
            <person name="Begun D."/>
            <person name="Bhutkar A."/>
            <person name="Blanco E."/>
            <person name="Bosak S.A."/>
            <person name="Bradley R.K."/>
            <person name="Brand A.D."/>
            <person name="Brent M.R."/>
            <person name="Brooks A.N."/>
            <person name="Brown R.H."/>
            <person name="Butlin R.K."/>
            <person name="Caggese C."/>
            <person name="Calvi B.R."/>
            <person name="Bernardo de Carvalho A."/>
            <person name="Caspi A."/>
            <person name="Castrezana S."/>
            <person name="Celniker S.E."/>
            <person name="Chang J.L."/>
            <person name="Chapple C."/>
            <person name="Chatterji S."/>
            <person name="Chinwalla A."/>
            <person name="Civetta A."/>
            <person name="Clifton S.W."/>
            <person name="Comeron J.M."/>
            <person name="Costello J.C."/>
            <person name="Coyne J.A."/>
            <person name="Daub J."/>
            <person name="David R.G."/>
            <person name="Delcher A.L."/>
            <person name="Delehaunty K."/>
            <person name="Do C.B."/>
            <person name="Ebling H."/>
            <person name="Edwards K."/>
            <person name="Eickbush T."/>
            <person name="Evans J.D."/>
            <person name="Filipski A."/>
            <person name="Findeiss S."/>
            <person name="Freyhult E."/>
            <person name="Fulton L."/>
            <person name="Fulton R."/>
            <person name="Garcia A.C."/>
            <person name="Gardiner A."/>
            <person name="Garfield D.A."/>
            <person name="Garvin B.E."/>
            <person name="Gibson G."/>
            <person name="Gilbert D."/>
            <person name="Gnerre S."/>
            <person name="Godfrey J."/>
            <person name="Good R."/>
            <person name="Gotea V."/>
            <person name="Gravely B."/>
            <person name="Greenberg A.J."/>
            <person name="Griffiths-Jones S."/>
            <person name="Gross S."/>
            <person name="Guigo R."/>
            <person name="Gustafson E.A."/>
            <person name="Haerty W."/>
            <person name="Hahn M.W."/>
            <person name="Halligan D.L."/>
            <person name="Halpern A.L."/>
            <person name="Halter G.M."/>
            <person name="Han M.V."/>
            <person name="Heger A."/>
            <person name="Hillier L."/>
            <person name="Hinrichs A.S."/>
            <person name="Holmes I."/>
            <person name="Hoskins R.A."/>
            <person name="Hubisz M.J."/>
            <person name="Hultmark D."/>
            <person name="Huntley M.A."/>
            <person name="Jaffe D.B."/>
            <person name="Jagadeeshan S."/>
            <person name="Jeck W.R."/>
            <person name="Johnson J."/>
            <person name="Jones C.D."/>
            <person name="Jordan W.C."/>
            <person name="Karpen G.H."/>
            <person name="Kataoka E."/>
            <person name="Keightley P.D."/>
            <person name="Kheradpour P."/>
            <person name="Kirkness E.F."/>
            <person name="Koerich L.B."/>
            <person name="Kristiansen K."/>
            <person name="Kudrna D."/>
            <person name="Kulathinal R.J."/>
            <person name="Kumar S."/>
            <person name="Kwok R."/>
            <person name="Lander E."/>
            <person name="Langley C.H."/>
            <person name="Lapoint R."/>
            <person name="Lazzaro B.P."/>
            <person name="Lee S.J."/>
            <person name="Levesque L."/>
            <person name="Li R."/>
            <person name="Lin C.F."/>
            <person name="Lin M.F."/>
            <person name="Lindblad-Toh K."/>
            <person name="Llopart A."/>
            <person name="Long M."/>
            <person name="Low L."/>
            <person name="Lozovsky E."/>
            <person name="Lu J."/>
            <person name="Luo M."/>
            <person name="Machado C.A."/>
            <person name="Makalowski W."/>
            <person name="Marzo M."/>
            <person name="Matsuda M."/>
            <person name="Matzkin L."/>
            <person name="McAllister B."/>
            <person name="McBride C.S."/>
            <person name="McKernan B."/>
            <person name="McKernan K."/>
            <person name="Mendez-Lago M."/>
            <person name="Minx P."/>
            <person name="Mollenhauer M.U."/>
            <person name="Montooth K."/>
            <person name="Mount S.M."/>
            <person name="Mu X."/>
            <person name="Myers E."/>
            <person name="Negre B."/>
            <person name="Newfeld S."/>
            <person name="Nielsen R."/>
            <person name="Noor M.A."/>
            <person name="O'Grady P."/>
            <person name="Pachter L."/>
            <person name="Papaceit M."/>
            <person name="Parisi M.J."/>
            <person name="Parisi M."/>
            <person name="Parts L."/>
            <person name="Pedersen J.S."/>
            <person name="Pesole G."/>
            <person name="Phillippy A.M."/>
            <person name="Ponting C.P."/>
            <person name="Pop M."/>
            <person name="Porcelli D."/>
            <person name="Powell J.R."/>
            <person name="Prohaska S."/>
            <person name="Pruitt K."/>
            <person name="Puig M."/>
            <person name="Quesneville H."/>
            <person name="Ram K.R."/>
            <person name="Rand D."/>
            <person name="Rasmussen M.D."/>
            <person name="Reed L.K."/>
            <person name="Reenan R."/>
            <person name="Reily A."/>
            <person name="Remington K.A."/>
            <person name="Rieger T.T."/>
            <person name="Ritchie M.G."/>
            <person name="Robin C."/>
            <person name="Rogers Y.H."/>
            <person name="Rohde C."/>
            <person name="Rozas J."/>
            <person name="Rubenfield M.J."/>
            <person name="Ruiz A."/>
            <person name="Russo S."/>
            <person name="Salzberg S.L."/>
            <person name="Sanchez-Gracia A."/>
            <person name="Saranga D.J."/>
            <person name="Sato H."/>
            <person name="Schaeffer S.W."/>
            <person name="Schatz M.C."/>
            <person name="Schlenke T."/>
            <person name="Schwartz R."/>
            <person name="Segarra C."/>
            <person name="Singh R.S."/>
            <person name="Sirot L."/>
            <person name="Sirota M."/>
            <person name="Sisneros N.B."/>
            <person name="Smith C.D."/>
            <person name="Smith T.F."/>
            <person name="Spieth J."/>
            <person name="Stage D.E."/>
            <person name="Stark A."/>
            <person name="Stephan W."/>
            <person name="Strausberg R.L."/>
            <person name="Strempel S."/>
            <person name="Sturgill D."/>
            <person name="Sutton G."/>
            <person name="Sutton G.G."/>
            <person name="Tao W."/>
            <person name="Teichmann S."/>
            <person name="Tobari Y.N."/>
            <person name="Tomimura Y."/>
            <person name="Tsolas J.M."/>
            <person name="Valente V.L."/>
            <person name="Venter E."/>
            <person name="Venter J.C."/>
            <person name="Vicario S."/>
            <person name="Vieira F.G."/>
            <person name="Vilella A.J."/>
            <person name="Villasante A."/>
            <person name="Walenz B."/>
            <person name="Wang J."/>
            <person name="Wasserman M."/>
            <person name="Watts T."/>
            <person name="Wilson D."/>
            <person name="Wilson R.K."/>
            <person name="Wing R.A."/>
            <person name="Wolfner M.F."/>
            <person name="Wong A."/>
            <person name="Wong G.K."/>
            <person name="Wu C.I."/>
            <person name="Wu G."/>
            <person name="Yamamoto D."/>
            <person name="Yang H.P."/>
            <person name="Yang S.P."/>
            <person name="Yorke J.A."/>
            <person name="Yoshida K."/>
            <person name="Zdobnov E."/>
            <person name="Zhang P."/>
            <person name="Zhang Y."/>
            <person name="Zimin A.V."/>
            <person name="Baldwin J."/>
            <person name="Abdouelleil A."/>
            <person name="Abdulkadir J."/>
            <person name="Abebe A."/>
            <person name="Abera B."/>
            <person name="Abreu J."/>
            <person name="Acer S.C."/>
            <person name="Aftuck L."/>
            <person name="Alexander A."/>
            <person name="An P."/>
            <person name="Anderson E."/>
            <person name="Anderson S."/>
            <person name="Arachi H."/>
            <person name="Azer M."/>
            <person name="Bachantsang P."/>
            <person name="Barry A."/>
            <person name="Bayul T."/>
            <person name="Berlin A."/>
            <person name="Bessette D."/>
            <person name="Bloom T."/>
            <person name="Blye J."/>
            <person name="Boguslavskiy L."/>
            <person name="Bonnet C."/>
            <person name="Boukhgalter B."/>
            <person name="Bourzgui I."/>
            <person name="Brown A."/>
            <person name="Cahill P."/>
            <person name="Channer S."/>
            <person name="Cheshatsang Y."/>
            <person name="Chuda L."/>
            <person name="Citroen M."/>
            <person name="Collymore A."/>
            <person name="Cooke P."/>
            <person name="Costello M."/>
            <person name="D'Aco K."/>
            <person name="Daza R."/>
            <person name="De Haan G."/>
            <person name="DeGray S."/>
            <person name="DeMaso C."/>
            <person name="Dhargay N."/>
            <person name="Dooley K."/>
            <person name="Dooley E."/>
            <person name="Doricent M."/>
            <person name="Dorje P."/>
            <person name="Dorjee K."/>
            <person name="Dupes A."/>
            <person name="Elong R."/>
            <person name="Falk J."/>
            <person name="Farina A."/>
            <person name="Faro S."/>
            <person name="Ferguson D."/>
            <person name="Fisher S."/>
            <person name="Foley C.D."/>
            <person name="Franke A."/>
            <person name="Friedrich D."/>
            <person name="Gadbois L."/>
            <person name="Gearin G."/>
            <person name="Gearin C.R."/>
            <person name="Giannoukos G."/>
            <person name="Goode T."/>
            <person name="Graham J."/>
            <person name="Grandbois E."/>
            <person name="Grewal S."/>
            <person name="Gyaltsen K."/>
            <person name="Hafez N."/>
            <person name="Hagos B."/>
            <person name="Hall J."/>
            <person name="Henson C."/>
            <person name="Hollinger A."/>
            <person name="Honan T."/>
            <person name="Huard M.D."/>
            <person name="Hughes L."/>
            <person name="Hurhula B."/>
            <person name="Husby M.E."/>
            <person name="Kamat A."/>
            <person name="Kanga B."/>
            <person name="Kashin S."/>
            <person name="Khazanovich D."/>
            <person name="Kisner P."/>
            <person name="Lance K."/>
            <person name="Lara M."/>
            <person name="Lee W."/>
            <person name="Lennon N."/>
            <person name="Letendre F."/>
            <person name="LeVine R."/>
            <person name="Lipovsky A."/>
            <person name="Liu X."/>
            <person name="Liu J."/>
            <person name="Liu S."/>
            <person name="Lokyitsang T."/>
            <person name="Lokyitsang Y."/>
            <person name="Lubonja R."/>
            <person name="Lui A."/>
            <person name="MacDonald P."/>
            <person name="Magnisalis V."/>
            <person name="Maru K."/>
            <person name="Matthews C."/>
            <person name="McCusker W."/>
            <person name="McDonough S."/>
            <person name="Mehta T."/>
            <person name="Meldrim J."/>
            <person name="Meneus L."/>
            <person name="Mihai O."/>
            <person name="Mihalev A."/>
            <person name="Mihova T."/>
            <person name="Mittelman R."/>
            <person name="Mlenga V."/>
            <person name="Montmayeur A."/>
            <person name="Mulrain L."/>
            <person name="Navidi A."/>
            <person name="Naylor J."/>
            <person name="Negash T."/>
            <person name="Nguyen T."/>
            <person name="Nguyen N."/>
            <person name="Nicol R."/>
            <person name="Norbu C."/>
            <person name="Norbu N."/>
            <person name="Novod N."/>
            <person name="O'Neill B."/>
            <person name="Osman S."/>
            <person name="Markiewicz E."/>
            <person name="Oyono O.L."/>
            <person name="Patti C."/>
            <person name="Phunkhang P."/>
            <person name="Pierre F."/>
            <person name="Priest M."/>
            <person name="Raghuraman S."/>
            <person name="Rege F."/>
            <person name="Reyes R."/>
            <person name="Rise C."/>
            <person name="Rogov P."/>
            <person name="Ross K."/>
            <person name="Ryan E."/>
            <person name="Settipalli S."/>
            <person name="Shea T."/>
            <person name="Sherpa N."/>
            <person name="Shi L."/>
            <person name="Shih D."/>
            <person name="Sparrow T."/>
            <person name="Spaulding J."/>
            <person name="Stalker J."/>
            <person name="Stange-Thomann N."/>
            <person name="Stavropoulos S."/>
            <person name="Stone C."/>
            <person name="Strader C."/>
            <person name="Tesfaye S."/>
            <person name="Thomson T."/>
            <person name="Thoulutsang Y."/>
            <person name="Thoulutsang D."/>
            <person name="Topham K."/>
            <person name="Topping I."/>
            <person name="Tsamla T."/>
            <person name="Vassiliev H."/>
            <person name="Vo A."/>
            <person name="Wangchuk T."/>
            <person name="Wangdi T."/>
            <person name="Weiand M."/>
            <person name="Wilkinson J."/>
            <person name="Wilson A."/>
            <person name="Yadav S."/>
            <person name="Young G."/>
            <person name="Yu Q."/>
            <person name="Zembek L."/>
            <person name="Zhong D."/>
            <person name="Zimmer A."/>
            <person name="Zwirko Z."/>
            <person name="Jaffe D.B."/>
            <person name="Alvarez P."/>
            <person name="Brockman W."/>
            <person name="Butler J."/>
            <person name="Chin C."/>
            <person name="Gnerre S."/>
            <person name="Grabherr M."/>
            <person name="Kleber M."/>
            <person name="Mauceli E."/>
            <person name="MacCallum I."/>
        </authorList>
    </citation>
    <scope>NUCLEOTIDE SEQUENCE [LARGE SCALE GENOMIC DNA]</scope>
    <source>
        <strain evidence="3">Rob3c / Tucson 14021-0248.25</strain>
    </source>
</reference>
<evidence type="ECO:0000313" key="2">
    <source>
        <dbReference type="EMBL" id="EDW41359.1"/>
    </source>
</evidence>
<keyword evidence="1" id="KW-0472">Membrane</keyword>
<evidence type="ECO:0000313" key="3">
    <source>
        <dbReference type="Proteomes" id="UP000001292"/>
    </source>
</evidence>
<keyword evidence="1" id="KW-1133">Transmembrane helix</keyword>